<dbReference type="Gene3D" id="1.10.443.10">
    <property type="entry name" value="Intergrase catalytic core"/>
    <property type="match status" value="1"/>
</dbReference>
<dbReference type="PANTHER" id="PTHR30349">
    <property type="entry name" value="PHAGE INTEGRASE-RELATED"/>
    <property type="match status" value="1"/>
</dbReference>
<evidence type="ECO:0000256" key="4">
    <source>
        <dbReference type="ARBA" id="ARBA00023172"/>
    </source>
</evidence>
<evidence type="ECO:0000256" key="1">
    <source>
        <dbReference type="ARBA" id="ARBA00008857"/>
    </source>
</evidence>
<dbReference type="STRING" id="1285242.A6A04_17010"/>
<dbReference type="PANTHER" id="PTHR30349:SF41">
    <property type="entry name" value="INTEGRASE_RECOMBINASE PROTEIN MJ0367-RELATED"/>
    <property type="match status" value="1"/>
</dbReference>
<dbReference type="GO" id="GO:0015074">
    <property type="term" value="P:DNA integration"/>
    <property type="evidence" value="ECO:0007669"/>
    <property type="project" value="UniProtKB-KW"/>
</dbReference>
<dbReference type="InterPro" id="IPR010998">
    <property type="entry name" value="Integrase_recombinase_N"/>
</dbReference>
<comment type="similarity">
    <text evidence="1">Belongs to the 'phage' integrase family.</text>
</comment>
<evidence type="ECO:0000256" key="5">
    <source>
        <dbReference type="PROSITE-ProRule" id="PRU01248"/>
    </source>
</evidence>
<organism evidence="7 8">
    <name type="scientific">Paramagnetospirillum marisnigri</name>
    <dbReference type="NCBI Taxonomy" id="1285242"/>
    <lineage>
        <taxon>Bacteria</taxon>
        <taxon>Pseudomonadati</taxon>
        <taxon>Pseudomonadota</taxon>
        <taxon>Alphaproteobacteria</taxon>
        <taxon>Rhodospirillales</taxon>
        <taxon>Magnetospirillaceae</taxon>
        <taxon>Paramagnetospirillum</taxon>
    </lineage>
</organism>
<dbReference type="InterPro" id="IPR050090">
    <property type="entry name" value="Tyrosine_recombinase_XerCD"/>
</dbReference>
<evidence type="ECO:0000256" key="3">
    <source>
        <dbReference type="ARBA" id="ARBA00023125"/>
    </source>
</evidence>
<comment type="caution">
    <text evidence="7">The sequence shown here is derived from an EMBL/GenBank/DDBJ whole genome shotgun (WGS) entry which is preliminary data.</text>
</comment>
<dbReference type="InterPro" id="IPR013762">
    <property type="entry name" value="Integrase-like_cat_sf"/>
</dbReference>
<dbReference type="SUPFAM" id="SSF56349">
    <property type="entry name" value="DNA breaking-rejoining enzymes"/>
    <property type="match status" value="1"/>
</dbReference>
<accession>A0A178MQA5</accession>
<evidence type="ECO:0000313" key="7">
    <source>
        <dbReference type="EMBL" id="OAN50801.1"/>
    </source>
</evidence>
<dbReference type="Proteomes" id="UP000078428">
    <property type="component" value="Unassembled WGS sequence"/>
</dbReference>
<keyword evidence="8" id="KW-1185">Reference proteome</keyword>
<keyword evidence="3 5" id="KW-0238">DNA-binding</keyword>
<evidence type="ECO:0000256" key="2">
    <source>
        <dbReference type="ARBA" id="ARBA00022908"/>
    </source>
</evidence>
<dbReference type="GO" id="GO:0003677">
    <property type="term" value="F:DNA binding"/>
    <property type="evidence" value="ECO:0007669"/>
    <property type="project" value="UniProtKB-UniRule"/>
</dbReference>
<proteinExistence type="inferred from homology"/>
<gene>
    <name evidence="7" type="ORF">A6A04_17010</name>
</gene>
<dbReference type="InterPro" id="IPR044068">
    <property type="entry name" value="CB"/>
</dbReference>
<dbReference type="AlphaFoldDB" id="A0A178MQA5"/>
<protein>
    <recommendedName>
        <fullName evidence="6">Core-binding (CB) domain-containing protein</fullName>
    </recommendedName>
</protein>
<dbReference type="Gene3D" id="1.10.150.130">
    <property type="match status" value="1"/>
</dbReference>
<keyword evidence="2" id="KW-0229">DNA integration</keyword>
<reference evidence="7 8" key="1">
    <citation type="submission" date="2016-04" db="EMBL/GenBank/DDBJ databases">
        <title>Draft genome sequence of freshwater magnetotactic bacteria Magnetospirillum marisnigri SP-1 and Magnetospirillum moscoviense BB-1.</title>
        <authorList>
            <person name="Koziaeva V."/>
            <person name="Dziuba M.V."/>
            <person name="Ivanov T.M."/>
            <person name="Kuznetsov B."/>
            <person name="Grouzdev D.S."/>
        </authorList>
    </citation>
    <scope>NUCLEOTIDE SEQUENCE [LARGE SCALE GENOMIC DNA]</scope>
    <source>
        <strain evidence="7 8">SP-1</strain>
    </source>
</reference>
<evidence type="ECO:0000259" key="6">
    <source>
        <dbReference type="PROSITE" id="PS51900"/>
    </source>
</evidence>
<dbReference type="PROSITE" id="PS51900">
    <property type="entry name" value="CB"/>
    <property type="match status" value="1"/>
</dbReference>
<dbReference type="GO" id="GO:0006310">
    <property type="term" value="P:DNA recombination"/>
    <property type="evidence" value="ECO:0007669"/>
    <property type="project" value="UniProtKB-KW"/>
</dbReference>
<dbReference type="InterPro" id="IPR011010">
    <property type="entry name" value="DNA_brk_join_enz"/>
</dbReference>
<feature type="domain" description="Core-binding (CB)" evidence="6">
    <location>
        <begin position="149"/>
        <end position="260"/>
    </location>
</feature>
<name>A0A178MQA5_9PROT</name>
<sequence length="530" mass="60363">MEPVETKATAIGALSVQILLEDDPEKRAELEARKQVMLEKMQSSVSEWKEDFLTRRGPFARDHIDVANPTDVQSWVRDANRFSEFMDGGKPLDQSIPLDALAAEISGRDVSETVRAQIVQEIPSALLPERAWPYLSRARSPSVPNADNITLGDLIKRFFADDKRANLDTATRRNYNTTIEIMIDLLGANTPLRAIKRDDIRRVQRVIRYLPPRAKDCERFREMTYQQISEIAEKEKITAIKSGTRNKYIRNIGTLFAYALEEEKVESNPALGLLLHLPEDRNEQGKAPFDSDDLRAMFPNTYQMMGLNWLPLVMLFQGFRPNEAAQLDTADVIRVDGIWVFDLTEETKGRVGSDRWADKSLKNETSAVRRVPIHQKLIDFGFIDYIKLRIDANKQKLFDVKRYGQAGYFLSVQDQFAAWLEGVGVKNPSTSPHSFRHTWATKSFGVVHDGLRKIMGGWTLGKGVDVQTYLHTNLLDIHRMKAELDKVTFDICNTDPDPARTHPGLIATKLKRRATRNGKRRRTILADTPT</sequence>
<keyword evidence="4" id="KW-0233">DNA recombination</keyword>
<dbReference type="EMBL" id="LWQT01000049">
    <property type="protein sequence ID" value="OAN50801.1"/>
    <property type="molecule type" value="Genomic_DNA"/>
</dbReference>
<evidence type="ECO:0000313" key="8">
    <source>
        <dbReference type="Proteomes" id="UP000078428"/>
    </source>
</evidence>